<name>A0ABS5SD72_9BACT</name>
<proteinExistence type="predicted"/>
<comment type="caution">
    <text evidence="2">The sequence shown here is derived from an EMBL/GenBank/DDBJ whole genome shotgun (WGS) entry which is preliminary data.</text>
</comment>
<dbReference type="EMBL" id="JAHCVK010000003">
    <property type="protein sequence ID" value="MBT0653331.1"/>
    <property type="molecule type" value="Genomic_DNA"/>
</dbReference>
<dbReference type="RefSeq" id="WP_214175331.1">
    <property type="nucleotide sequence ID" value="NZ_JAHCVK010000003.1"/>
</dbReference>
<evidence type="ECO:0000313" key="2">
    <source>
        <dbReference type="EMBL" id="MBT0653331.1"/>
    </source>
</evidence>
<feature type="chain" id="PRO_5046818065" evidence="1">
    <location>
        <begin position="21"/>
        <end position="95"/>
    </location>
</feature>
<feature type="signal peptide" evidence="1">
    <location>
        <begin position="1"/>
        <end position="20"/>
    </location>
</feature>
<gene>
    <name evidence="2" type="ORF">KI810_09720</name>
</gene>
<organism evidence="2 3">
    <name type="scientific">Geomobilimonas luticola</name>
    <dbReference type="NCBI Taxonomy" id="1114878"/>
    <lineage>
        <taxon>Bacteria</taxon>
        <taxon>Pseudomonadati</taxon>
        <taxon>Thermodesulfobacteriota</taxon>
        <taxon>Desulfuromonadia</taxon>
        <taxon>Geobacterales</taxon>
        <taxon>Geobacteraceae</taxon>
        <taxon>Geomobilimonas</taxon>
    </lineage>
</organism>
<accession>A0ABS5SD72</accession>
<keyword evidence="1" id="KW-0732">Signal</keyword>
<keyword evidence="3" id="KW-1185">Reference proteome</keyword>
<sequence length="95" mass="10868">MRTSFALVLAALALSLPLAAKGETKDTSREKDLCLLSQENCGPRQDTFQERIRRLKAEIAKGTNVYTEKELQRLNAMLKEYEFLYDRLMFGPSSH</sequence>
<protein>
    <submittedName>
        <fullName evidence="2">Uncharacterized protein</fullName>
    </submittedName>
</protein>
<evidence type="ECO:0000256" key="1">
    <source>
        <dbReference type="SAM" id="SignalP"/>
    </source>
</evidence>
<evidence type="ECO:0000313" key="3">
    <source>
        <dbReference type="Proteomes" id="UP000756860"/>
    </source>
</evidence>
<dbReference type="Proteomes" id="UP000756860">
    <property type="component" value="Unassembled WGS sequence"/>
</dbReference>
<reference evidence="2 3" key="1">
    <citation type="submission" date="2021-05" db="EMBL/GenBank/DDBJ databases">
        <title>The draft genome of Geobacter luticola JCM 17780.</title>
        <authorList>
            <person name="Xu Z."/>
            <person name="Masuda Y."/>
            <person name="Itoh H."/>
            <person name="Senoo K."/>
        </authorList>
    </citation>
    <scope>NUCLEOTIDE SEQUENCE [LARGE SCALE GENOMIC DNA]</scope>
    <source>
        <strain evidence="2 3">JCM 17780</strain>
    </source>
</reference>